<dbReference type="PANTHER" id="PTHR30183:SF3">
    <property type="entry name" value="MOLYBDENUM TRANSPORT SYSTEM PERMEASE PROTEIN MODB"/>
    <property type="match status" value="1"/>
</dbReference>
<keyword evidence="5" id="KW-0500">Molybdenum</keyword>
<feature type="transmembrane region" description="Helical" evidence="9">
    <location>
        <begin position="119"/>
        <end position="137"/>
    </location>
</feature>
<evidence type="ECO:0000256" key="7">
    <source>
        <dbReference type="ARBA" id="ARBA00022989"/>
    </source>
</evidence>
<proteinExistence type="inferred from homology"/>
<organism evidence="10 11">
    <name type="scientific">Pyrobaculum ferrireducens</name>
    <dbReference type="NCBI Taxonomy" id="1104324"/>
    <lineage>
        <taxon>Archaea</taxon>
        <taxon>Thermoproteota</taxon>
        <taxon>Thermoprotei</taxon>
        <taxon>Thermoproteales</taxon>
        <taxon>Thermoproteaceae</taxon>
        <taxon>Pyrobaculum</taxon>
    </lineage>
</organism>
<keyword evidence="4" id="KW-1003">Cell membrane</keyword>
<dbReference type="BioCyc" id="PSP1104324:GJSN-2431-MONOMER"/>
<dbReference type="Gene3D" id="1.10.3720.10">
    <property type="entry name" value="MetI-like"/>
    <property type="match status" value="1"/>
</dbReference>
<accession>G7VCR6</accession>
<evidence type="ECO:0000313" key="10">
    <source>
        <dbReference type="EMBL" id="AET33871.1"/>
    </source>
</evidence>
<keyword evidence="3" id="KW-0813">Transport</keyword>
<feature type="transmembrane region" description="Helical" evidence="9">
    <location>
        <begin position="32"/>
        <end position="57"/>
    </location>
</feature>
<dbReference type="KEGG" id="pyr:P186_2485"/>
<feature type="transmembrane region" description="Helical" evidence="9">
    <location>
        <begin position="208"/>
        <end position="234"/>
    </location>
</feature>
<dbReference type="OrthoDB" id="29211at2157"/>
<sequence>MLALLVILFMLLLLVVLPLIHAGELAPGLGESLILTALFSATASALALLPGLAVAMWGRAPGRGLAAQILYVPAVVPPTAVGVLLLGSVTAPGKICGWLGVDCRYVSEALYGLFVNKPAGIVLAMFVMALPVVYAVFDGALREVRAEAYFRSLGFGGLRLLWLVLLSLRRAAASAFIFSFLRGFGELGVLLIFAAYPPTLPIYIYNSWLIYGVGPAVTASLLTMAIGVVSAYVIRLWLSR</sequence>
<evidence type="ECO:0000256" key="4">
    <source>
        <dbReference type="ARBA" id="ARBA00022475"/>
    </source>
</evidence>
<keyword evidence="11" id="KW-1185">Reference proteome</keyword>
<keyword evidence="8 9" id="KW-0472">Membrane</keyword>
<dbReference type="Proteomes" id="UP000005867">
    <property type="component" value="Chromosome"/>
</dbReference>
<evidence type="ECO:0000256" key="3">
    <source>
        <dbReference type="ARBA" id="ARBA00022448"/>
    </source>
</evidence>
<evidence type="ECO:0000256" key="8">
    <source>
        <dbReference type="ARBA" id="ARBA00023136"/>
    </source>
</evidence>
<evidence type="ECO:0000256" key="5">
    <source>
        <dbReference type="ARBA" id="ARBA00022505"/>
    </source>
</evidence>
<evidence type="ECO:0000256" key="1">
    <source>
        <dbReference type="ARBA" id="ARBA00004651"/>
    </source>
</evidence>
<evidence type="ECO:0000256" key="9">
    <source>
        <dbReference type="SAM" id="Phobius"/>
    </source>
</evidence>
<dbReference type="RefSeq" id="WP_014289696.1">
    <property type="nucleotide sequence ID" value="NC_016645.1"/>
</dbReference>
<feature type="transmembrane region" description="Helical" evidence="9">
    <location>
        <begin position="69"/>
        <end position="89"/>
    </location>
</feature>
<gene>
    <name evidence="10" type="ORF">P186_2485</name>
</gene>
<comment type="similarity">
    <text evidence="2">Belongs to the binding-protein-dependent transport system permease family.</text>
</comment>
<dbReference type="SUPFAM" id="SSF161098">
    <property type="entry name" value="MetI-like"/>
    <property type="match status" value="1"/>
</dbReference>
<protein>
    <submittedName>
        <fullName evidence="10">Sulfate ABC transporter, permease protein, putative</fullName>
    </submittedName>
</protein>
<feature type="transmembrane region" description="Helical" evidence="9">
    <location>
        <begin position="174"/>
        <end position="196"/>
    </location>
</feature>
<dbReference type="InterPro" id="IPR035906">
    <property type="entry name" value="MetI-like_sf"/>
</dbReference>
<evidence type="ECO:0000313" key="11">
    <source>
        <dbReference type="Proteomes" id="UP000005867"/>
    </source>
</evidence>
<name>G7VCR6_9CREN</name>
<dbReference type="GeneID" id="11594087"/>
<dbReference type="HOGENOM" id="CLU_1145255_0_0_2"/>
<comment type="subcellular location">
    <subcellularLocation>
        <location evidence="1">Cell membrane</location>
        <topology evidence="1">Multi-pass membrane protein</topology>
    </subcellularLocation>
</comment>
<reference evidence="10 11" key="1">
    <citation type="journal article" date="2012" name="J. Bacteriol.">
        <title>Complete genome sequence of strain 1860, a crenarchaeon of the genus pyrobaculum able to grow with various electron acceptors.</title>
        <authorList>
            <person name="Mardanov A.V."/>
            <person name="Gumerov V.M."/>
            <person name="Slobodkina G.B."/>
            <person name="Beletsky A.V."/>
            <person name="Bonch-Osmolovskaya E.A."/>
            <person name="Ravin N.V."/>
            <person name="Skryabin K.G."/>
        </authorList>
    </citation>
    <scope>NUCLEOTIDE SEQUENCE [LARGE SCALE GENOMIC DNA]</scope>
    <source>
        <strain evidence="10 11">1860</strain>
    </source>
</reference>
<dbReference type="EMBL" id="CP003098">
    <property type="protein sequence ID" value="AET33871.1"/>
    <property type="molecule type" value="Genomic_DNA"/>
</dbReference>
<dbReference type="AlphaFoldDB" id="G7VCR6"/>
<dbReference type="STRING" id="1104324.P186_2485"/>
<dbReference type="PANTHER" id="PTHR30183">
    <property type="entry name" value="MOLYBDENUM TRANSPORT SYSTEM PERMEASE PROTEIN MODB"/>
    <property type="match status" value="1"/>
</dbReference>
<dbReference type="eggNOG" id="arCOG00164">
    <property type="taxonomic scope" value="Archaea"/>
</dbReference>
<keyword evidence="7 9" id="KW-1133">Transmembrane helix</keyword>
<keyword evidence="6 9" id="KW-0812">Transmembrane</keyword>
<evidence type="ECO:0000256" key="6">
    <source>
        <dbReference type="ARBA" id="ARBA00022692"/>
    </source>
</evidence>
<dbReference type="GO" id="GO:0005886">
    <property type="term" value="C:plasma membrane"/>
    <property type="evidence" value="ECO:0007669"/>
    <property type="project" value="UniProtKB-SubCell"/>
</dbReference>
<evidence type="ECO:0000256" key="2">
    <source>
        <dbReference type="ARBA" id="ARBA00009306"/>
    </source>
</evidence>